<keyword evidence="4" id="KW-1185">Reference proteome</keyword>
<dbReference type="Gene3D" id="2.160.20.10">
    <property type="entry name" value="Single-stranded right-handed beta-helix, Pectin lyase-like"/>
    <property type="match status" value="2"/>
</dbReference>
<dbReference type="InterPro" id="IPR012334">
    <property type="entry name" value="Pectin_lyas_fold"/>
</dbReference>
<accession>A0ABZ2MBA0</accession>
<protein>
    <recommendedName>
        <fullName evidence="2">Rhamnogalacturonase A/B/Epimerase-like pectate lyase domain-containing protein</fullName>
    </recommendedName>
</protein>
<dbReference type="Pfam" id="PF13385">
    <property type="entry name" value="Laminin_G_3"/>
    <property type="match status" value="1"/>
</dbReference>
<evidence type="ECO:0000259" key="2">
    <source>
        <dbReference type="Pfam" id="PF12708"/>
    </source>
</evidence>
<dbReference type="Pfam" id="PF12708">
    <property type="entry name" value="Pect-lyase_RHGA_epim"/>
    <property type="match status" value="1"/>
</dbReference>
<feature type="domain" description="Rhamnogalacturonase A/B/Epimerase-like pectate lyase" evidence="2">
    <location>
        <begin position="45"/>
        <end position="133"/>
    </location>
</feature>
<dbReference type="EMBL" id="CP089984">
    <property type="protein sequence ID" value="WXB19788.1"/>
    <property type="molecule type" value="Genomic_DNA"/>
</dbReference>
<dbReference type="SUPFAM" id="SSF49899">
    <property type="entry name" value="Concanavalin A-like lectins/glucanases"/>
    <property type="match status" value="2"/>
</dbReference>
<dbReference type="RefSeq" id="WP_394829384.1">
    <property type="nucleotide sequence ID" value="NZ_CP089984.1"/>
</dbReference>
<evidence type="ECO:0000313" key="3">
    <source>
        <dbReference type="EMBL" id="WXB19788.1"/>
    </source>
</evidence>
<gene>
    <name evidence="3" type="ORF">LZC94_21505</name>
</gene>
<dbReference type="SUPFAM" id="SSF51126">
    <property type="entry name" value="Pectin lyase-like"/>
    <property type="match status" value="3"/>
</dbReference>
<sequence length="1296" mass="135606">MVETDPRTIGQGSSLAAGADPRAAVSLAELPSCNQVAPDGIGGVLNVANFGAKPDGSDAYPGIQAAINRACALVTGTSEAPPAVYLPRGQYTTSRPLVATCTGFEMFGACRAGVEIAPAFQGPALVVNPPTGDEIPSAPGLDGSGNAAKAQGPDWHLDLRDLPAVELEGKSQLTVEAFIRLSASVEGYRNVVMSYGSTPPIPGGEAFALGVQAASATTPPYVRGVLTAGNKVIAIGKTAYATNECADAQPDHGAISLDQEHHIALTYDGSMARLFLDGEKVFCMSITGPVRQQPDETVSVGPGWFGLDRWSFLSPIDGHIDSVRISDKARYTSTFKLSETPHSENDAHTLALIDFEPLPAPPPAPPGQPALGNPPSLVLARSLGKDFWLPIRGRSTAPLRLVQNVRLHDFTIAGGMGLVTYNMATSQFWKMTCRGCDYGFGALGNNWGSHFNDLQATAAPERGRYGLISYSANGSEFHDIQVSGQAFPFAIASGAQTVTSNVTVTADNAKTVYGMYLYRTSPVLNGVTIRASGTSPVWRGAIAAAEPWGTFQLQRGQIGSAQNPNAPAPPIFLHRFVDPKVPEMENPGAVIQGTSFTGTASATEIVHAVTSQGGMHPKPVVILGATKDSSVPWSNETATTIVRPTDPSVVPDPNVVAAMAPGSDPVRGVVAKNRIFDVTSYGAKLDSSDDAYAAIQSAIDAACVAQNNGTPSTVFFPITMKFWVVSKPLLVHCNGLRIEGAQRDRSRLFAGFGAGPSLVLEPPGMTGLDLVPSLFGSGQAMKTNGSSYWLNLRDDHPSGELDGLGSFTAEAVIDVTAGSNGYGGIVQSHGCFGSGGVLPGCTSAFSLGMNGQRLVASMTVGGKSYSLEGGTIPLDTPYHVALTYSGSAIRLFASRLSDSGSSSMDGAASQRSTGKNVTAGPSDPTDPCAIGINPHPGLLACVKASGPVAQGLHEDVTVGPRTMGFDRAVRDPAMTGVIDVVRLSNKDRYPTTPTSTAYKTPASKFSGDADTLALVDFVTQVSNGTNTAFATRGYTSSWKNVWFPVRRTAEPNGTAEGKLSNVTVHDLLIYDRSGLFAMNAVGGHYASLGLKNSGFGMLLLGDSSDSTFDDVYTGAGVRLGFLIVNGHRNVYNNLGAGVGQIPLVVVGGLDQYFQNVLVDTRGGVYGAIFIDAGATVQGLYTDNEKPSDLWKSSLVVVNPKTTFQLFKGELDQADQTPDQINGLKPAAIPVIVDGGQGIRLMGTTGLPGTAHSSNLPPSYIYFNSPPQQKSVAIGMRTYDVRIPLSNTSTNFEELGN</sequence>
<feature type="compositionally biased region" description="Low complexity" evidence="1">
    <location>
        <begin position="900"/>
        <end position="909"/>
    </location>
</feature>
<dbReference type="InterPro" id="IPR013320">
    <property type="entry name" value="ConA-like_dom_sf"/>
</dbReference>
<dbReference type="Gene3D" id="2.60.120.200">
    <property type="match status" value="2"/>
</dbReference>
<dbReference type="InterPro" id="IPR011050">
    <property type="entry name" value="Pectin_lyase_fold/virulence"/>
</dbReference>
<reference evidence="3 4" key="1">
    <citation type="submission" date="2021-12" db="EMBL/GenBank/DDBJ databases">
        <title>Discovery of the Pendulisporaceae a myxobacterial family with distinct sporulation behavior and unique specialized metabolism.</title>
        <authorList>
            <person name="Garcia R."/>
            <person name="Popoff A."/>
            <person name="Bader C.D."/>
            <person name="Loehr J."/>
            <person name="Walesch S."/>
            <person name="Walt C."/>
            <person name="Boldt J."/>
            <person name="Bunk B."/>
            <person name="Haeckl F.J.F.P.J."/>
            <person name="Gunesch A.P."/>
            <person name="Birkelbach J."/>
            <person name="Nuebel U."/>
            <person name="Pietschmann T."/>
            <person name="Bach T."/>
            <person name="Mueller R."/>
        </authorList>
    </citation>
    <scope>NUCLEOTIDE SEQUENCE [LARGE SCALE GENOMIC DNA]</scope>
    <source>
        <strain evidence="3 4">MSr11954</strain>
    </source>
</reference>
<proteinExistence type="predicted"/>
<feature type="region of interest" description="Disordered" evidence="1">
    <location>
        <begin position="900"/>
        <end position="924"/>
    </location>
</feature>
<evidence type="ECO:0000313" key="4">
    <source>
        <dbReference type="Proteomes" id="UP001370348"/>
    </source>
</evidence>
<name>A0ABZ2MBA0_9BACT</name>
<organism evidence="3 4">
    <name type="scientific">Pendulispora albinea</name>
    <dbReference type="NCBI Taxonomy" id="2741071"/>
    <lineage>
        <taxon>Bacteria</taxon>
        <taxon>Pseudomonadati</taxon>
        <taxon>Myxococcota</taxon>
        <taxon>Myxococcia</taxon>
        <taxon>Myxococcales</taxon>
        <taxon>Sorangiineae</taxon>
        <taxon>Pendulisporaceae</taxon>
        <taxon>Pendulispora</taxon>
    </lineage>
</organism>
<evidence type="ECO:0000256" key="1">
    <source>
        <dbReference type="SAM" id="MobiDB-lite"/>
    </source>
</evidence>
<dbReference type="InterPro" id="IPR024535">
    <property type="entry name" value="RHGA/B-epi-like_pectate_lyase"/>
</dbReference>
<dbReference type="Proteomes" id="UP001370348">
    <property type="component" value="Chromosome"/>
</dbReference>